<dbReference type="PROSITE" id="PS51805">
    <property type="entry name" value="EPHD"/>
    <property type="match status" value="1"/>
</dbReference>
<feature type="region of interest" description="Disordered" evidence="5">
    <location>
        <begin position="1063"/>
        <end position="1099"/>
    </location>
</feature>
<feature type="compositionally biased region" description="Low complexity" evidence="5">
    <location>
        <begin position="537"/>
        <end position="575"/>
    </location>
</feature>
<dbReference type="AlphaFoldDB" id="A0AAD8ERT1"/>
<feature type="region of interest" description="Disordered" evidence="5">
    <location>
        <begin position="381"/>
        <end position="407"/>
    </location>
</feature>
<dbReference type="EMBL" id="JASPKZ010000045">
    <property type="protein sequence ID" value="KAJ9600820.1"/>
    <property type="molecule type" value="Genomic_DNA"/>
</dbReference>
<evidence type="ECO:0000256" key="5">
    <source>
        <dbReference type="SAM" id="MobiDB-lite"/>
    </source>
</evidence>
<feature type="compositionally biased region" description="Basic and acidic residues" evidence="5">
    <location>
        <begin position="1071"/>
        <end position="1092"/>
    </location>
</feature>
<protein>
    <recommendedName>
        <fullName evidence="6">PHD-type domain-containing protein</fullName>
    </recommendedName>
</protein>
<dbReference type="GO" id="GO:0005634">
    <property type="term" value="C:nucleus"/>
    <property type="evidence" value="ECO:0007669"/>
    <property type="project" value="TreeGrafter"/>
</dbReference>
<feature type="compositionally biased region" description="Polar residues" evidence="5">
    <location>
        <begin position="825"/>
        <end position="845"/>
    </location>
</feature>
<feature type="compositionally biased region" description="Polar residues" evidence="5">
    <location>
        <begin position="176"/>
        <end position="186"/>
    </location>
</feature>
<reference evidence="7" key="1">
    <citation type="journal article" date="2023" name="IScience">
        <title>Live-bearing cockroach genome reveals convergent evolutionary mechanisms linked to viviparity in insects and beyond.</title>
        <authorList>
            <person name="Fouks B."/>
            <person name="Harrison M.C."/>
            <person name="Mikhailova A.A."/>
            <person name="Marchal E."/>
            <person name="English S."/>
            <person name="Carruthers M."/>
            <person name="Jennings E.C."/>
            <person name="Chiamaka E.L."/>
            <person name="Frigard R.A."/>
            <person name="Pippel M."/>
            <person name="Attardo G.M."/>
            <person name="Benoit J.B."/>
            <person name="Bornberg-Bauer E."/>
            <person name="Tobe S.S."/>
        </authorList>
    </citation>
    <scope>NUCLEOTIDE SEQUENCE</scope>
    <source>
        <strain evidence="7">Stay&amp;Tobe</strain>
    </source>
</reference>
<feature type="compositionally biased region" description="Polar residues" evidence="5">
    <location>
        <begin position="249"/>
        <end position="284"/>
    </location>
</feature>
<dbReference type="InterPro" id="IPR034732">
    <property type="entry name" value="EPHD"/>
</dbReference>
<feature type="region of interest" description="Disordered" evidence="5">
    <location>
        <begin position="450"/>
        <end position="511"/>
    </location>
</feature>
<dbReference type="Pfam" id="PF13771">
    <property type="entry name" value="zf-HC5HC2H"/>
    <property type="match status" value="1"/>
</dbReference>
<proteinExistence type="predicted"/>
<feature type="compositionally biased region" description="Pro residues" evidence="5">
    <location>
        <begin position="145"/>
        <end position="156"/>
    </location>
</feature>
<feature type="compositionally biased region" description="Polar residues" evidence="5">
    <location>
        <begin position="389"/>
        <end position="398"/>
    </location>
</feature>
<keyword evidence="1" id="KW-0597">Phosphoprotein</keyword>
<dbReference type="InterPro" id="IPR013083">
    <property type="entry name" value="Znf_RING/FYVE/PHD"/>
</dbReference>
<feature type="compositionally biased region" description="Low complexity" evidence="5">
    <location>
        <begin position="75"/>
        <end position="93"/>
    </location>
</feature>
<feature type="compositionally biased region" description="Low complexity" evidence="5">
    <location>
        <begin position="305"/>
        <end position="317"/>
    </location>
</feature>
<dbReference type="GO" id="GO:0006357">
    <property type="term" value="P:regulation of transcription by RNA polymerase II"/>
    <property type="evidence" value="ECO:0007669"/>
    <property type="project" value="TreeGrafter"/>
</dbReference>
<dbReference type="InterPro" id="IPR052440">
    <property type="entry name" value="Trans_Reg/Chrom_Remod"/>
</dbReference>
<feature type="compositionally biased region" description="Low complexity" evidence="5">
    <location>
        <begin position="41"/>
        <end position="59"/>
    </location>
</feature>
<evidence type="ECO:0000256" key="1">
    <source>
        <dbReference type="ARBA" id="ARBA00022553"/>
    </source>
</evidence>
<evidence type="ECO:0000259" key="6">
    <source>
        <dbReference type="PROSITE" id="PS51805"/>
    </source>
</evidence>
<dbReference type="Proteomes" id="UP001233999">
    <property type="component" value="Unassembled WGS sequence"/>
</dbReference>
<feature type="region of interest" description="Disordered" evidence="5">
    <location>
        <begin position="1"/>
        <end position="223"/>
    </location>
</feature>
<feature type="domain" description="PHD-type" evidence="6">
    <location>
        <begin position="1127"/>
        <end position="1229"/>
    </location>
</feature>
<evidence type="ECO:0000313" key="7">
    <source>
        <dbReference type="EMBL" id="KAJ9600820.1"/>
    </source>
</evidence>
<gene>
    <name evidence="7" type="ORF">L9F63_001032</name>
</gene>
<feature type="compositionally biased region" description="Polar residues" evidence="5">
    <location>
        <begin position="766"/>
        <end position="776"/>
    </location>
</feature>
<evidence type="ECO:0000313" key="8">
    <source>
        <dbReference type="Proteomes" id="UP001233999"/>
    </source>
</evidence>
<dbReference type="PANTHER" id="PTHR14955">
    <property type="entry name" value="RETINOIC ACID INDUCED 1/TRANSCRIPTION FACTOR 20"/>
    <property type="match status" value="1"/>
</dbReference>
<keyword evidence="3" id="KW-0863">Zinc-finger</keyword>
<feature type="compositionally biased region" description="Polar residues" evidence="5">
    <location>
        <begin position="325"/>
        <end position="350"/>
    </location>
</feature>
<feature type="region of interest" description="Disordered" evidence="5">
    <location>
        <begin position="239"/>
        <end position="291"/>
    </location>
</feature>
<dbReference type="PANTHER" id="PTHR14955:SF4">
    <property type="entry name" value="PHD-TYPE DOMAIN-CONTAINING PROTEIN"/>
    <property type="match status" value="1"/>
</dbReference>
<feature type="compositionally biased region" description="Polar residues" evidence="5">
    <location>
        <begin position="1"/>
        <end position="20"/>
    </location>
</feature>
<feature type="compositionally biased region" description="Low complexity" evidence="5">
    <location>
        <begin position="202"/>
        <end position="215"/>
    </location>
</feature>
<keyword evidence="2" id="KW-0479">Metal-binding</keyword>
<dbReference type="Gene3D" id="3.30.40.10">
    <property type="entry name" value="Zinc/RING finger domain, C3HC4 (zinc finger)"/>
    <property type="match status" value="1"/>
</dbReference>
<feature type="compositionally biased region" description="Polar residues" evidence="5">
    <location>
        <begin position="65"/>
        <end position="74"/>
    </location>
</feature>
<feature type="region of interest" description="Disordered" evidence="5">
    <location>
        <begin position="524"/>
        <end position="782"/>
    </location>
</feature>
<evidence type="ECO:0000256" key="4">
    <source>
        <dbReference type="ARBA" id="ARBA00022833"/>
    </source>
</evidence>
<feature type="compositionally biased region" description="Gly residues" evidence="5">
    <location>
        <begin position="135"/>
        <end position="144"/>
    </location>
</feature>
<dbReference type="GO" id="GO:0008270">
    <property type="term" value="F:zinc ion binding"/>
    <property type="evidence" value="ECO:0007669"/>
    <property type="project" value="UniProtKB-KW"/>
</dbReference>
<reference evidence="7" key="2">
    <citation type="submission" date="2023-05" db="EMBL/GenBank/DDBJ databases">
        <authorList>
            <person name="Fouks B."/>
        </authorList>
    </citation>
    <scope>NUCLEOTIDE SEQUENCE</scope>
    <source>
        <strain evidence="7">Stay&amp;Tobe</strain>
        <tissue evidence="7">Testes</tissue>
    </source>
</reference>
<name>A0AAD8ERT1_DIPPU</name>
<feature type="region of interest" description="Disordered" evidence="5">
    <location>
        <begin position="305"/>
        <end position="350"/>
    </location>
</feature>
<feature type="compositionally biased region" description="Polar residues" evidence="5">
    <location>
        <begin position="577"/>
        <end position="594"/>
    </location>
</feature>
<feature type="compositionally biased region" description="Low complexity" evidence="5">
    <location>
        <begin position="724"/>
        <end position="739"/>
    </location>
</feature>
<keyword evidence="8" id="KW-1185">Reference proteome</keyword>
<feature type="region of interest" description="Disordered" evidence="5">
    <location>
        <begin position="805"/>
        <end position="1002"/>
    </location>
</feature>
<evidence type="ECO:0000256" key="2">
    <source>
        <dbReference type="ARBA" id="ARBA00022723"/>
    </source>
</evidence>
<feature type="compositionally biased region" description="Polar residues" evidence="5">
    <location>
        <begin position="868"/>
        <end position="878"/>
    </location>
</feature>
<organism evidence="7 8">
    <name type="scientific">Diploptera punctata</name>
    <name type="common">Pacific beetle cockroach</name>
    <dbReference type="NCBI Taxonomy" id="6984"/>
    <lineage>
        <taxon>Eukaryota</taxon>
        <taxon>Metazoa</taxon>
        <taxon>Ecdysozoa</taxon>
        <taxon>Arthropoda</taxon>
        <taxon>Hexapoda</taxon>
        <taxon>Insecta</taxon>
        <taxon>Pterygota</taxon>
        <taxon>Neoptera</taxon>
        <taxon>Polyneoptera</taxon>
        <taxon>Dictyoptera</taxon>
        <taxon>Blattodea</taxon>
        <taxon>Blaberoidea</taxon>
        <taxon>Blaberidae</taxon>
        <taxon>Diplopterinae</taxon>
        <taxon>Diploptera</taxon>
    </lineage>
</organism>
<feature type="compositionally biased region" description="Low complexity" evidence="5">
    <location>
        <begin position="460"/>
        <end position="473"/>
    </location>
</feature>
<feature type="compositionally biased region" description="Low complexity" evidence="5">
    <location>
        <begin position="936"/>
        <end position="949"/>
    </location>
</feature>
<feature type="compositionally biased region" description="Low complexity" evidence="5">
    <location>
        <begin position="239"/>
        <end position="248"/>
    </location>
</feature>
<sequence length="1242" mass="131503">NSGNSNVTYPEQQRTYSHYTAHSPHDGMNYNNTQYSSPAHYGSPSHGQHSSYSPGSSNSSGGGQQWQTQLSPQHSTLLTASPSPSPTPSGSLHSPPPATTMSGQYPAHHHGRHPPQPGQAHWGHHATTPAQGMGLHPGAGVGGPPQGPGYYPPPHPSLVGPGRGLQGPPQHAHMASSGSWNSLTSSKPHETNIRGPPPPSSHPQQNNSGTAPATSGTGGNPLFSLQMLVNQDINRNAAAAQANSFRASTPSASIQQETVDLSPAGSSDAYSRMLPQQSGPISLTRTDKPPQVAEQLSLRNGSIITSTSAVSNSNVTSPPTPLNGEVSSDSGIGTSATPTPSSIVEIPSSSATDVNKMKPVVTAVDSKVMAKETVSVIAQTPPREKLVPATSSPQQISESKTEVTAKDSDLIEKRDIILEPDKNLITQEKEVSIKPEENVERCNPVIIASATEVSQVPKESASNVVSSSNTAGSITKQPEDALSVPLPSPGSKDSTSPVRSPKSGNLKRKKIESILGNLVESGAKIFGQGPASPPAPVTTSVSSSSTTVVEQTSQIPTTTSVVVAPASVIVSPVAVSEDSSSGHGQETRTPSPGAQQKHKSPVTIREEDAVSPTSGTGDDSDGKPRRKRKLDKPIRVSKVPGEGETEKDAGTDNDVAGNDDQKSEESPPVEENSELKETVVECPSSTTNVDQDMPTKPIESVTVEVVSSQDVSKQETVRRRRSSDSSAASPPSSGWPAPSQRTRRKSASDQQEDNSSSNGGDLLSFLSDQNDKNSVGDSKPEVKNAFIEVETELEKMFAGIVEPETEECVDPLKLDPSSPIPMEVSPTTKALDSLANIDSTNSEAKPSSGIKSRGRPKGSRNGARRSSESIFGPSSTESTPKKKKKKQAKRIADDSPSSSQKKVKRTKLFHGENGNDSPVPRKKGIIKGEAPCPLQSLYDSSSNTSSSRSRGPVIHIEGPRDNPYHVSVINAPSRGEDEDGGDRGGSKKQSSSVVRRKNTSIHNDLDYRGKVTASSTSTSGLFSSTLSSRYDAHTTDRTWICVFCKSGPHCSVGGGGSSGDLFGPYLLNPPEKLDMNGEGSADERDITEEQKRSGGRNKRSLRGAHMVEQFCQKMSRKVRRSYSMDSAPVVGMVPVSNSEGKEDGCYEVWVHEECAVWAAGVHVVGSRIVGLQEAVWSAIRITCSKCGEGGANVGCVRRGCEWRLHYGCAREQGWELDEEAYIARCAQHKKGVYSSEEAILPT</sequence>
<keyword evidence="4" id="KW-0862">Zinc</keyword>
<evidence type="ECO:0000256" key="3">
    <source>
        <dbReference type="ARBA" id="ARBA00022771"/>
    </source>
</evidence>
<accession>A0AAD8ERT1</accession>
<comment type="caution">
    <text evidence="7">The sequence shown here is derived from an EMBL/GenBank/DDBJ whole genome shotgun (WGS) entry which is preliminary data.</text>
</comment>
<feature type="non-terminal residue" evidence="7">
    <location>
        <position position="1"/>
    </location>
</feature>